<dbReference type="AlphaFoldDB" id="A0A426YCG4"/>
<comment type="caution">
    <text evidence="1">The sequence shown here is derived from an EMBL/GenBank/DDBJ whole genome shotgun (WGS) entry which is preliminary data.</text>
</comment>
<accession>A0A426YCG4</accession>
<name>A0A426YCG4_ENSVE</name>
<dbReference type="EMBL" id="AMZH03013354">
    <property type="protein sequence ID" value="RRT49429.1"/>
    <property type="molecule type" value="Genomic_DNA"/>
</dbReference>
<proteinExistence type="predicted"/>
<sequence length="125" mass="14114">MAQWTSTSIVDESSDIQISSRAPLVSHAINIIISLLSIAHLEGRKAVLHSQRRYSDLLWNVARLARHRHYYLSAICIASKGEESDVSWSEVVPKSPLNAIDLACYRHCCWFVVRNFSVVGGKKFM</sequence>
<evidence type="ECO:0000313" key="1">
    <source>
        <dbReference type="EMBL" id="RRT49429.1"/>
    </source>
</evidence>
<dbReference type="Proteomes" id="UP000287651">
    <property type="component" value="Unassembled WGS sequence"/>
</dbReference>
<gene>
    <name evidence="1" type="ORF">B296_00052418</name>
</gene>
<organism evidence="1 2">
    <name type="scientific">Ensete ventricosum</name>
    <name type="common">Abyssinian banana</name>
    <name type="synonym">Musa ensete</name>
    <dbReference type="NCBI Taxonomy" id="4639"/>
    <lineage>
        <taxon>Eukaryota</taxon>
        <taxon>Viridiplantae</taxon>
        <taxon>Streptophyta</taxon>
        <taxon>Embryophyta</taxon>
        <taxon>Tracheophyta</taxon>
        <taxon>Spermatophyta</taxon>
        <taxon>Magnoliopsida</taxon>
        <taxon>Liliopsida</taxon>
        <taxon>Zingiberales</taxon>
        <taxon>Musaceae</taxon>
        <taxon>Ensete</taxon>
    </lineage>
</organism>
<evidence type="ECO:0000313" key="2">
    <source>
        <dbReference type="Proteomes" id="UP000287651"/>
    </source>
</evidence>
<protein>
    <submittedName>
        <fullName evidence="1">Uncharacterized protein</fullName>
    </submittedName>
</protein>
<reference evidence="1 2" key="1">
    <citation type="journal article" date="2014" name="Agronomy (Basel)">
        <title>A Draft Genome Sequence for Ensete ventricosum, the Drought-Tolerant Tree Against Hunger.</title>
        <authorList>
            <person name="Harrison J."/>
            <person name="Moore K.A."/>
            <person name="Paszkiewicz K."/>
            <person name="Jones T."/>
            <person name="Grant M."/>
            <person name="Ambacheew D."/>
            <person name="Muzemil S."/>
            <person name="Studholme D.J."/>
        </authorList>
    </citation>
    <scope>NUCLEOTIDE SEQUENCE [LARGE SCALE GENOMIC DNA]</scope>
</reference>